<accession>A0A6J6ANV0</accession>
<name>A0A6J6ANV0_9ZZZZ</name>
<protein>
    <submittedName>
        <fullName evidence="1">Unannotated protein</fullName>
    </submittedName>
</protein>
<dbReference type="EMBL" id="CAEUNJ010000047">
    <property type="protein sequence ID" value="CAB4371949.1"/>
    <property type="molecule type" value="Genomic_DNA"/>
</dbReference>
<dbReference type="AlphaFoldDB" id="A0A6J6ANV0"/>
<organism evidence="1">
    <name type="scientific">freshwater metagenome</name>
    <dbReference type="NCBI Taxonomy" id="449393"/>
    <lineage>
        <taxon>unclassified sequences</taxon>
        <taxon>metagenomes</taxon>
        <taxon>ecological metagenomes</taxon>
    </lineage>
</organism>
<sequence>MNSGESEGLGILRERECGGALRGASFHLDSCSNRVPEGDDDERYETTRCGTAPFIDHPVVIGLNAERGEVLVFGLVEKLATEPGERGEVQRREDTRLVHVSDALDWVVCAGSHLIE</sequence>
<gene>
    <name evidence="1" type="ORF">UFOPK4201_01157</name>
</gene>
<reference evidence="1" key="1">
    <citation type="submission" date="2020-05" db="EMBL/GenBank/DDBJ databases">
        <authorList>
            <person name="Chiriac C."/>
            <person name="Salcher M."/>
            <person name="Ghai R."/>
            <person name="Kavagutti S V."/>
        </authorList>
    </citation>
    <scope>NUCLEOTIDE SEQUENCE</scope>
</reference>
<proteinExistence type="predicted"/>
<evidence type="ECO:0000313" key="1">
    <source>
        <dbReference type="EMBL" id="CAB4371949.1"/>
    </source>
</evidence>